<name>A0ABQ4TRJ5_9HYPH</name>
<feature type="chain" id="PRO_5045833073" description="DUF4142 domain-containing protein" evidence="1">
    <location>
        <begin position="20"/>
        <end position="186"/>
    </location>
</feature>
<dbReference type="Gene3D" id="1.20.1260.10">
    <property type="match status" value="1"/>
</dbReference>
<reference evidence="3" key="1">
    <citation type="journal article" date="2021" name="Front. Microbiol.">
        <title>Comprehensive Comparative Genomics and Phenotyping of Methylobacterium Species.</title>
        <authorList>
            <person name="Alessa O."/>
            <person name="Ogura Y."/>
            <person name="Fujitani Y."/>
            <person name="Takami H."/>
            <person name="Hayashi T."/>
            <person name="Sahin N."/>
            <person name="Tani A."/>
        </authorList>
    </citation>
    <scope>NUCLEOTIDE SEQUENCE</scope>
    <source>
        <strain evidence="3">DSM 23674</strain>
    </source>
</reference>
<reference evidence="3" key="2">
    <citation type="submission" date="2021-08" db="EMBL/GenBank/DDBJ databases">
        <authorList>
            <person name="Tani A."/>
            <person name="Ola A."/>
            <person name="Ogura Y."/>
            <person name="Katsura K."/>
            <person name="Hayashi T."/>
        </authorList>
    </citation>
    <scope>NUCLEOTIDE SEQUENCE</scope>
    <source>
        <strain evidence="3">DSM 23674</strain>
    </source>
</reference>
<gene>
    <name evidence="3" type="ORF">EKPJFOCH_3290</name>
</gene>
<evidence type="ECO:0000259" key="2">
    <source>
        <dbReference type="Pfam" id="PF13628"/>
    </source>
</evidence>
<feature type="signal peptide" evidence="1">
    <location>
        <begin position="1"/>
        <end position="19"/>
    </location>
</feature>
<proteinExistence type="predicted"/>
<sequence>MKKRALAAACLLLATPVLAETGNKTVGEQTKSVGEQTGVNSLIGASPTTQDFVTAVAISDMFEKQSSQLAEERADDKTKTFAKQMVADHSKTTDELKALVTGGKIKAELPTALDSTHQSKIDKLKGLKGDDFTKQFQSDQVSAHKTAVDLFKRYAEGGENADLKAWAAKTQPHLEEHLKLAQDLQR</sequence>
<keyword evidence="4" id="KW-1185">Reference proteome</keyword>
<dbReference type="InterPro" id="IPR025419">
    <property type="entry name" value="DUF4142"/>
</dbReference>
<feature type="domain" description="DUF4142" evidence="2">
    <location>
        <begin position="48"/>
        <end position="184"/>
    </location>
</feature>
<organism evidence="3 4">
    <name type="scientific">Methylobacterium thuringiense</name>
    <dbReference type="NCBI Taxonomy" id="1003091"/>
    <lineage>
        <taxon>Bacteria</taxon>
        <taxon>Pseudomonadati</taxon>
        <taxon>Pseudomonadota</taxon>
        <taxon>Alphaproteobacteria</taxon>
        <taxon>Hyphomicrobiales</taxon>
        <taxon>Methylobacteriaceae</taxon>
        <taxon>Methylobacterium</taxon>
    </lineage>
</organism>
<evidence type="ECO:0000313" key="4">
    <source>
        <dbReference type="Proteomes" id="UP001055101"/>
    </source>
</evidence>
<comment type="caution">
    <text evidence="3">The sequence shown here is derived from an EMBL/GenBank/DDBJ whole genome shotgun (WGS) entry which is preliminary data.</text>
</comment>
<dbReference type="Pfam" id="PF13628">
    <property type="entry name" value="DUF4142"/>
    <property type="match status" value="1"/>
</dbReference>
<evidence type="ECO:0000256" key="1">
    <source>
        <dbReference type="SAM" id="SignalP"/>
    </source>
</evidence>
<evidence type="ECO:0000313" key="3">
    <source>
        <dbReference type="EMBL" id="GJE56782.1"/>
    </source>
</evidence>
<dbReference type="PANTHER" id="PTHR38593:SF1">
    <property type="entry name" value="BLR2558 PROTEIN"/>
    <property type="match status" value="1"/>
</dbReference>
<protein>
    <recommendedName>
        <fullName evidence="2">DUF4142 domain-containing protein</fullName>
    </recommendedName>
</protein>
<dbReference type="EMBL" id="BPRA01000015">
    <property type="protein sequence ID" value="GJE56782.1"/>
    <property type="molecule type" value="Genomic_DNA"/>
</dbReference>
<dbReference type="InterPro" id="IPR012347">
    <property type="entry name" value="Ferritin-like"/>
</dbReference>
<keyword evidence="1" id="KW-0732">Signal</keyword>
<accession>A0ABQ4TRJ5</accession>
<dbReference type="PANTHER" id="PTHR38593">
    <property type="entry name" value="BLR2558 PROTEIN"/>
    <property type="match status" value="1"/>
</dbReference>
<dbReference type="Proteomes" id="UP001055101">
    <property type="component" value="Unassembled WGS sequence"/>
</dbReference>
<dbReference type="RefSeq" id="WP_147816577.1">
    <property type="nucleotide sequence ID" value="NZ_BPRA01000015.1"/>
</dbReference>